<dbReference type="Pfam" id="PF21730">
    <property type="entry name" value="Vma22_CCDC115"/>
    <property type="match status" value="1"/>
</dbReference>
<reference evidence="3 5" key="2">
    <citation type="journal article" date="2013" name="Nature">
        <title>Insights into bilaterian evolution from three spiralian genomes.</title>
        <authorList>
            <person name="Simakov O."/>
            <person name="Marletaz F."/>
            <person name="Cho S.J."/>
            <person name="Edsinger-Gonzales E."/>
            <person name="Havlak P."/>
            <person name="Hellsten U."/>
            <person name="Kuo D.H."/>
            <person name="Larsson T."/>
            <person name="Lv J."/>
            <person name="Arendt D."/>
            <person name="Savage R."/>
            <person name="Osoegawa K."/>
            <person name="de Jong P."/>
            <person name="Grimwood J."/>
            <person name="Chapman J.A."/>
            <person name="Shapiro H."/>
            <person name="Aerts A."/>
            <person name="Otillar R.P."/>
            <person name="Terry A.Y."/>
            <person name="Boore J.L."/>
            <person name="Grigoriev I.V."/>
            <person name="Lindberg D.R."/>
            <person name="Seaver E.C."/>
            <person name="Weisblat D.A."/>
            <person name="Putnam N.H."/>
            <person name="Rokhsar D.S."/>
        </authorList>
    </citation>
    <scope>NUCLEOTIDE SEQUENCE</scope>
    <source>
        <strain evidence="3 5">I ESC-2004</strain>
    </source>
</reference>
<dbReference type="Gene3D" id="1.10.287.3240">
    <property type="match status" value="1"/>
</dbReference>
<protein>
    <recommendedName>
        <fullName evidence="1">Vacuolar ATPase assembly protein VMA22</fullName>
    </recommendedName>
</protein>
<dbReference type="AlphaFoldDB" id="R7UQK3"/>
<dbReference type="GO" id="GO:0070072">
    <property type="term" value="P:vacuolar proton-transporting V-type ATPase complex assembly"/>
    <property type="evidence" value="ECO:0007669"/>
    <property type="project" value="InterPro"/>
</dbReference>
<dbReference type="PANTHER" id="PTHR31996:SF2">
    <property type="entry name" value="COILED-COIL DOMAIN-CONTAINING PROTEIN 115"/>
    <property type="match status" value="1"/>
</dbReference>
<dbReference type="GO" id="GO:0051082">
    <property type="term" value="F:unfolded protein binding"/>
    <property type="evidence" value="ECO:0007669"/>
    <property type="project" value="TreeGrafter"/>
</dbReference>
<sequence>MTATQSEGHLPPTTPAIYHGLQAQKDAVSRRGGRNTTQALVSVVEKISKSFEQDEVTIGVLLYFQKAFDTIKYRILLSKVLTYRICDTHHRWFTNYLSRLPNNCKPKHKNPANVSFKIVMQQLIRVHGDNGGVGVLVILVCETGSLKYDDSLFDERGTLSSCLAVVSEEINMSKLREICKELDAVLLKFFSAMDELYFERMHLEQHLKGGHLLMAKARYSMGAKTVGKLQYNEDDLNEALYHVNISDEARLSLEAEVVQPKTDSSVRQRTKKPGDLESTPSEEGFEIVHAVSEECKPVRKDPLKWFGVLVPQPLRQCQQNFKKALETTCTIANLQQDLVDLKDKYCSLLKEKENLMAADATQDDRIGAALENES</sequence>
<dbReference type="EMBL" id="AMQN01001089">
    <property type="status" value="NOT_ANNOTATED_CDS"/>
    <property type="molecule type" value="Genomic_DNA"/>
</dbReference>
<evidence type="ECO:0000313" key="5">
    <source>
        <dbReference type="Proteomes" id="UP000014760"/>
    </source>
</evidence>
<organism evidence="3">
    <name type="scientific">Capitella teleta</name>
    <name type="common">Polychaete worm</name>
    <dbReference type="NCBI Taxonomy" id="283909"/>
    <lineage>
        <taxon>Eukaryota</taxon>
        <taxon>Metazoa</taxon>
        <taxon>Spiralia</taxon>
        <taxon>Lophotrochozoa</taxon>
        <taxon>Annelida</taxon>
        <taxon>Polychaeta</taxon>
        <taxon>Sedentaria</taxon>
        <taxon>Scolecida</taxon>
        <taxon>Capitellidae</taxon>
        <taxon>Capitella</taxon>
    </lineage>
</organism>
<name>R7UQK3_CAPTE</name>
<dbReference type="EnsemblMetazoa" id="CapteT227696">
    <property type="protein sequence ID" value="CapteP227696"/>
    <property type="gene ID" value="CapteG227696"/>
</dbReference>
<evidence type="ECO:0000256" key="1">
    <source>
        <dbReference type="ARBA" id="ARBA00093634"/>
    </source>
</evidence>
<dbReference type="OrthoDB" id="408631at2759"/>
<reference evidence="5" key="1">
    <citation type="submission" date="2012-12" db="EMBL/GenBank/DDBJ databases">
        <authorList>
            <person name="Hellsten U."/>
            <person name="Grimwood J."/>
            <person name="Chapman J.A."/>
            <person name="Shapiro H."/>
            <person name="Aerts A."/>
            <person name="Otillar R.P."/>
            <person name="Terry A.Y."/>
            <person name="Boore J.L."/>
            <person name="Simakov O."/>
            <person name="Marletaz F."/>
            <person name="Cho S.-J."/>
            <person name="Edsinger-Gonzales E."/>
            <person name="Havlak P."/>
            <person name="Kuo D.-H."/>
            <person name="Larsson T."/>
            <person name="Lv J."/>
            <person name="Arendt D."/>
            <person name="Savage R."/>
            <person name="Osoegawa K."/>
            <person name="de Jong P."/>
            <person name="Lindberg D.R."/>
            <person name="Seaver E.C."/>
            <person name="Weisblat D.A."/>
            <person name="Putnam N.H."/>
            <person name="Grigoriev I.V."/>
            <person name="Rokhsar D.S."/>
        </authorList>
    </citation>
    <scope>NUCLEOTIDE SEQUENCE</scope>
    <source>
        <strain evidence="5">I ESC-2004</strain>
    </source>
</reference>
<dbReference type="EMBL" id="KB299137">
    <property type="protein sequence ID" value="ELU08388.1"/>
    <property type="molecule type" value="Genomic_DNA"/>
</dbReference>
<evidence type="ECO:0000256" key="2">
    <source>
        <dbReference type="SAM" id="MobiDB-lite"/>
    </source>
</evidence>
<reference evidence="4" key="3">
    <citation type="submission" date="2015-06" db="UniProtKB">
        <authorList>
            <consortium name="EnsemblMetazoa"/>
        </authorList>
    </citation>
    <scope>IDENTIFICATION</scope>
</reference>
<dbReference type="PANTHER" id="PTHR31996">
    <property type="entry name" value="COILED-COIL DOMAIN-CONTAINING PROTEIN 115"/>
    <property type="match status" value="1"/>
</dbReference>
<feature type="region of interest" description="Disordered" evidence="2">
    <location>
        <begin position="260"/>
        <end position="282"/>
    </location>
</feature>
<dbReference type="STRING" id="283909.R7UQK3"/>
<dbReference type="EMBL" id="AMQN01001088">
    <property type="status" value="NOT_ANNOTATED_CDS"/>
    <property type="molecule type" value="Genomic_DNA"/>
</dbReference>
<dbReference type="InterPro" id="IPR040357">
    <property type="entry name" value="Vma22/CCDC115"/>
</dbReference>
<evidence type="ECO:0000313" key="3">
    <source>
        <dbReference type="EMBL" id="ELU08388.1"/>
    </source>
</evidence>
<dbReference type="HOGENOM" id="CLU_740197_0_0_1"/>
<keyword evidence="5" id="KW-1185">Reference proteome</keyword>
<dbReference type="Proteomes" id="UP000014760">
    <property type="component" value="Unassembled WGS sequence"/>
</dbReference>
<evidence type="ECO:0000313" key="4">
    <source>
        <dbReference type="EnsemblMetazoa" id="CapteP227696"/>
    </source>
</evidence>
<accession>R7UQK3</accession>
<gene>
    <name evidence="3" type="ORF">CAPTEDRAFT_227696</name>
</gene>
<proteinExistence type="predicted"/>